<dbReference type="AlphaFoldDB" id="A0A3S4JUU5"/>
<sequence>MPRGSQRIEHVELIAGRKLQPLVMLLIYEISHNLRRRRHTVYEWNWMLGQAWSAIEKGKVFPAICCVELISRELLPDFYSSCLAFLNAPKHAQKQFLAILWCEIMTLSRFEFTPGNTCASPSTFSASVAVLAGTLLSSLHIRPRGQPTMLLKKVAKALSLENASRPATSDWLSPAASISIALIRRHC</sequence>
<evidence type="ECO:0000313" key="1">
    <source>
        <dbReference type="EMBL" id="VEA71090.1"/>
    </source>
</evidence>
<accession>A0A3S4JUU5</accession>
<name>A0A3S4JUU5_SERRU</name>
<reference evidence="1 2" key="1">
    <citation type="submission" date="2018-12" db="EMBL/GenBank/DDBJ databases">
        <authorList>
            <consortium name="Pathogen Informatics"/>
        </authorList>
    </citation>
    <scope>NUCLEOTIDE SEQUENCE [LARGE SCALE GENOMIC DNA]</scope>
    <source>
        <strain evidence="1 2">NCTC9419</strain>
    </source>
</reference>
<protein>
    <submittedName>
        <fullName evidence="1">Uncharacterized protein</fullName>
    </submittedName>
</protein>
<evidence type="ECO:0000313" key="2">
    <source>
        <dbReference type="Proteomes" id="UP000271603"/>
    </source>
</evidence>
<gene>
    <name evidence="1" type="ORF">NCTC9419_02616</name>
</gene>
<proteinExistence type="predicted"/>
<dbReference type="EMBL" id="LR134155">
    <property type="protein sequence ID" value="VEA71090.1"/>
    <property type="molecule type" value="Genomic_DNA"/>
</dbReference>
<organism evidence="1 2">
    <name type="scientific">Serratia rubidaea</name>
    <name type="common">Serratia marinorubra</name>
    <dbReference type="NCBI Taxonomy" id="61652"/>
    <lineage>
        <taxon>Bacteria</taxon>
        <taxon>Pseudomonadati</taxon>
        <taxon>Pseudomonadota</taxon>
        <taxon>Gammaproteobacteria</taxon>
        <taxon>Enterobacterales</taxon>
        <taxon>Yersiniaceae</taxon>
        <taxon>Serratia</taxon>
    </lineage>
</organism>
<dbReference type="Proteomes" id="UP000271603">
    <property type="component" value="Chromosome"/>
</dbReference>